<organism evidence="1 2">
    <name type="scientific">Alienimonas californiensis</name>
    <dbReference type="NCBI Taxonomy" id="2527989"/>
    <lineage>
        <taxon>Bacteria</taxon>
        <taxon>Pseudomonadati</taxon>
        <taxon>Planctomycetota</taxon>
        <taxon>Planctomycetia</taxon>
        <taxon>Planctomycetales</taxon>
        <taxon>Planctomycetaceae</taxon>
        <taxon>Alienimonas</taxon>
    </lineage>
</organism>
<reference evidence="1 2" key="1">
    <citation type="submission" date="2019-02" db="EMBL/GenBank/DDBJ databases">
        <title>Deep-cultivation of Planctomycetes and their phenomic and genomic characterization uncovers novel biology.</title>
        <authorList>
            <person name="Wiegand S."/>
            <person name="Jogler M."/>
            <person name="Boedeker C."/>
            <person name="Pinto D."/>
            <person name="Vollmers J."/>
            <person name="Rivas-Marin E."/>
            <person name="Kohn T."/>
            <person name="Peeters S.H."/>
            <person name="Heuer A."/>
            <person name="Rast P."/>
            <person name="Oberbeckmann S."/>
            <person name="Bunk B."/>
            <person name="Jeske O."/>
            <person name="Meyerdierks A."/>
            <person name="Storesund J.E."/>
            <person name="Kallscheuer N."/>
            <person name="Luecker S."/>
            <person name="Lage O.M."/>
            <person name="Pohl T."/>
            <person name="Merkel B.J."/>
            <person name="Hornburger P."/>
            <person name="Mueller R.-W."/>
            <person name="Bruemmer F."/>
            <person name="Labrenz M."/>
            <person name="Spormann A.M."/>
            <person name="Op den Camp H."/>
            <person name="Overmann J."/>
            <person name="Amann R."/>
            <person name="Jetten M.S.M."/>
            <person name="Mascher T."/>
            <person name="Medema M.H."/>
            <person name="Devos D.P."/>
            <person name="Kaster A.-K."/>
            <person name="Ovreas L."/>
            <person name="Rohde M."/>
            <person name="Galperin M.Y."/>
            <person name="Jogler C."/>
        </authorList>
    </citation>
    <scope>NUCLEOTIDE SEQUENCE [LARGE SCALE GENOMIC DNA]</scope>
    <source>
        <strain evidence="1 2">CA12</strain>
    </source>
</reference>
<keyword evidence="2" id="KW-1185">Reference proteome</keyword>
<sequence length="267" mass="28717">MSAAVSPTVAPPPADPVRIAVLGRSRWALWWRDELADDPRFALLEPDDADAPEPDATLRGDAGRVTIEVPHGPDADSLPFRPARFTAAFAAARSAVEYFETRPLSGTPRDFTLVEHTQTPLGPLEEHGTAVDRLEARLDELLALSEWTAPRVVHATRIERGEETTLAVRLEDAATGGTALIEIVRGAAVRWESGWSLRTPAGAYHEGTLTTREPGGELAARPWTGEASSPLNALHAWLAHGEAWPVTAEQTQAVAALMKAIAEKTPA</sequence>
<name>A0A517P7G0_9PLAN</name>
<dbReference type="AlphaFoldDB" id="A0A517P7G0"/>
<dbReference type="Proteomes" id="UP000318741">
    <property type="component" value="Chromosome"/>
</dbReference>
<dbReference type="RefSeq" id="WP_145358118.1">
    <property type="nucleotide sequence ID" value="NZ_CP036265.1"/>
</dbReference>
<proteinExistence type="predicted"/>
<dbReference type="KEGG" id="acaf:CA12_13920"/>
<evidence type="ECO:0000313" key="1">
    <source>
        <dbReference type="EMBL" id="QDT15309.1"/>
    </source>
</evidence>
<dbReference type="EMBL" id="CP036265">
    <property type="protein sequence ID" value="QDT15309.1"/>
    <property type="molecule type" value="Genomic_DNA"/>
</dbReference>
<accession>A0A517P7G0</accession>
<gene>
    <name evidence="1" type="ORF">CA12_13920</name>
</gene>
<evidence type="ECO:0000313" key="2">
    <source>
        <dbReference type="Proteomes" id="UP000318741"/>
    </source>
</evidence>
<protein>
    <submittedName>
        <fullName evidence="1">Uncharacterized protein</fullName>
    </submittedName>
</protein>